<organism evidence="1">
    <name type="scientific">marine sediment metagenome</name>
    <dbReference type="NCBI Taxonomy" id="412755"/>
    <lineage>
        <taxon>unclassified sequences</taxon>
        <taxon>metagenomes</taxon>
        <taxon>ecological metagenomes</taxon>
    </lineage>
</organism>
<dbReference type="AlphaFoldDB" id="A0A0F9UC23"/>
<accession>A0A0F9UC23</accession>
<dbReference type="EMBL" id="LAZR01000748">
    <property type="protein sequence ID" value="KKN58771.1"/>
    <property type="molecule type" value="Genomic_DNA"/>
</dbReference>
<protein>
    <submittedName>
        <fullName evidence="1">Uncharacterized protein</fullName>
    </submittedName>
</protein>
<gene>
    <name evidence="1" type="ORF">LCGC14_0548660</name>
</gene>
<sequence length="110" mass="12806">MGIGNETKIRDGLDRDKVNLVKIMLDILTYICYHLSMKTKGIKRTYYITEELEDGIRTLAYLRKTTLSDVVREALRWFLKAQEEELSEMSEVKLLRRDGTHLLVGGIENE</sequence>
<evidence type="ECO:0000313" key="1">
    <source>
        <dbReference type="EMBL" id="KKN58771.1"/>
    </source>
</evidence>
<reference evidence="1" key="1">
    <citation type="journal article" date="2015" name="Nature">
        <title>Complex archaea that bridge the gap between prokaryotes and eukaryotes.</title>
        <authorList>
            <person name="Spang A."/>
            <person name="Saw J.H."/>
            <person name="Jorgensen S.L."/>
            <person name="Zaremba-Niedzwiedzka K."/>
            <person name="Martijn J."/>
            <person name="Lind A.E."/>
            <person name="van Eijk R."/>
            <person name="Schleper C."/>
            <person name="Guy L."/>
            <person name="Ettema T.J."/>
        </authorList>
    </citation>
    <scope>NUCLEOTIDE SEQUENCE</scope>
</reference>
<proteinExistence type="predicted"/>
<comment type="caution">
    <text evidence="1">The sequence shown here is derived from an EMBL/GenBank/DDBJ whole genome shotgun (WGS) entry which is preliminary data.</text>
</comment>
<name>A0A0F9UC23_9ZZZZ</name>